<comment type="caution">
    <text evidence="1">The sequence shown here is derived from an EMBL/GenBank/DDBJ whole genome shotgun (WGS) entry which is preliminary data.</text>
</comment>
<evidence type="ECO:0008006" key="3">
    <source>
        <dbReference type="Google" id="ProtNLM"/>
    </source>
</evidence>
<organism evidence="1 2">
    <name type="scientific">Aliarcobacter butzleri</name>
    <dbReference type="NCBI Taxonomy" id="28197"/>
    <lineage>
        <taxon>Bacteria</taxon>
        <taxon>Pseudomonadati</taxon>
        <taxon>Campylobacterota</taxon>
        <taxon>Epsilonproteobacteria</taxon>
        <taxon>Campylobacterales</taxon>
        <taxon>Arcobacteraceae</taxon>
        <taxon>Aliarcobacter</taxon>
    </lineage>
</organism>
<gene>
    <name evidence="1" type="ORF">PJV88_07920</name>
</gene>
<evidence type="ECO:0000313" key="1">
    <source>
        <dbReference type="EMBL" id="MDN5114555.1"/>
    </source>
</evidence>
<evidence type="ECO:0000313" key="2">
    <source>
        <dbReference type="Proteomes" id="UP001170713"/>
    </source>
</evidence>
<proteinExistence type="predicted"/>
<sequence length="311" mass="37351">MIKINISSKTIENFKIQVLSNFYNDKKQKIVFKKEDNNKLKWSIDIGAINRLIKRKLKNYPKEIDLEKLITLDYKELCDLKDFIDNNENLKELNKTQKDYFYTLYQRLKKSEYIKDLNITVCPYCNRNYIFNFKKSNSLKATAQLDHFFDKSTYPYFSISIFNLVPSCQTCNQRKSKIQNDIYHPFTETFNDDVKFKLKLIDSKFYYDKDSLEIEKKILKNEDKVNSHIKTFNIDNLYEEHKDIVLELIQKAQIYNESYIDELYQKYEGTLFKNREDVLRHITGGFIEDKDINKRPLSKLIKDISEELDLI</sequence>
<dbReference type="Gene3D" id="1.10.30.50">
    <property type="match status" value="1"/>
</dbReference>
<protein>
    <recommendedName>
        <fullName evidence="3">HNH domain-containing protein</fullName>
    </recommendedName>
</protein>
<dbReference type="Proteomes" id="UP001170713">
    <property type="component" value="Unassembled WGS sequence"/>
</dbReference>
<reference evidence="1" key="2">
    <citation type="submission" date="2023-01" db="EMBL/GenBank/DDBJ databases">
        <authorList>
            <person name="Uljanovas D."/>
        </authorList>
    </citation>
    <scope>NUCLEOTIDE SEQUENCE</scope>
    <source>
        <strain evidence="1">W48</strain>
    </source>
</reference>
<dbReference type="EMBL" id="JAQJJC010000011">
    <property type="protein sequence ID" value="MDN5114555.1"/>
    <property type="molecule type" value="Genomic_DNA"/>
</dbReference>
<dbReference type="AlphaFoldDB" id="A0AAW7Q5L3"/>
<dbReference type="RefSeq" id="WP_301343070.1">
    <property type="nucleotide sequence ID" value="NZ_JAQJJC010000011.1"/>
</dbReference>
<name>A0AAW7Q5L3_9BACT</name>
<reference evidence="1" key="1">
    <citation type="journal article" date="2023" name="Microorganisms">
        <title>Genomic Characterization of Arcobacter butzleri Strains Isolated from Various Sources in Lithuania.</title>
        <authorList>
            <person name="Uljanovas D."/>
            <person name="Golz G."/>
            <person name="Fleischmann S."/>
            <person name="Kudirkiene E."/>
            <person name="Kasetiene N."/>
            <person name="Grineviciene A."/>
            <person name="Tamuleviciene E."/>
            <person name="Aksomaitiene J."/>
            <person name="Alter T."/>
            <person name="Malakauskas M."/>
        </authorList>
    </citation>
    <scope>NUCLEOTIDE SEQUENCE</scope>
    <source>
        <strain evidence="1">W48</strain>
    </source>
</reference>
<accession>A0AAW7Q5L3</accession>